<organism evidence="2 3">
    <name type="scientific">Sphaeroforma arctica JP610</name>
    <dbReference type="NCBI Taxonomy" id="667725"/>
    <lineage>
        <taxon>Eukaryota</taxon>
        <taxon>Ichthyosporea</taxon>
        <taxon>Ichthyophonida</taxon>
        <taxon>Sphaeroforma</taxon>
    </lineage>
</organism>
<dbReference type="EMBL" id="KQ241794">
    <property type="protein sequence ID" value="KNC84021.1"/>
    <property type="molecule type" value="Genomic_DNA"/>
</dbReference>
<reference evidence="2 3" key="1">
    <citation type="submission" date="2011-02" db="EMBL/GenBank/DDBJ databases">
        <title>The Genome Sequence of Sphaeroforma arctica JP610.</title>
        <authorList>
            <consortium name="The Broad Institute Genome Sequencing Platform"/>
            <person name="Russ C."/>
            <person name="Cuomo C."/>
            <person name="Young S.K."/>
            <person name="Zeng Q."/>
            <person name="Gargeya S."/>
            <person name="Alvarado L."/>
            <person name="Berlin A."/>
            <person name="Chapman S.B."/>
            <person name="Chen Z."/>
            <person name="Freedman E."/>
            <person name="Gellesch M."/>
            <person name="Goldberg J."/>
            <person name="Griggs A."/>
            <person name="Gujja S."/>
            <person name="Heilman E."/>
            <person name="Heiman D."/>
            <person name="Howarth C."/>
            <person name="Mehta T."/>
            <person name="Neiman D."/>
            <person name="Pearson M."/>
            <person name="Roberts A."/>
            <person name="Saif S."/>
            <person name="Shea T."/>
            <person name="Shenoy N."/>
            <person name="Sisk P."/>
            <person name="Stolte C."/>
            <person name="Sykes S."/>
            <person name="White J."/>
            <person name="Yandava C."/>
            <person name="Burger G."/>
            <person name="Gray M.W."/>
            <person name="Holland P.W.H."/>
            <person name="King N."/>
            <person name="Lang F.B.F."/>
            <person name="Roger A.J."/>
            <person name="Ruiz-Trillo I."/>
            <person name="Haas B."/>
            <person name="Nusbaum C."/>
            <person name="Birren B."/>
        </authorList>
    </citation>
    <scope>NUCLEOTIDE SEQUENCE [LARGE SCALE GENOMIC DNA]</scope>
    <source>
        <strain evidence="2 3">JP610</strain>
    </source>
</reference>
<gene>
    <name evidence="2" type="ORF">SARC_03755</name>
</gene>
<proteinExistence type="predicted"/>
<feature type="signal peptide" evidence="1">
    <location>
        <begin position="1"/>
        <end position="22"/>
    </location>
</feature>
<dbReference type="RefSeq" id="XP_014157923.1">
    <property type="nucleotide sequence ID" value="XM_014302448.1"/>
</dbReference>
<dbReference type="Proteomes" id="UP000054560">
    <property type="component" value="Unassembled WGS sequence"/>
</dbReference>
<feature type="chain" id="PRO_5005539238" description="DOMON domain-containing protein" evidence="1">
    <location>
        <begin position="23"/>
        <end position="203"/>
    </location>
</feature>
<protein>
    <recommendedName>
        <fullName evidence="4">DOMON domain-containing protein</fullName>
    </recommendedName>
</protein>
<evidence type="ECO:0000256" key="1">
    <source>
        <dbReference type="SAM" id="SignalP"/>
    </source>
</evidence>
<evidence type="ECO:0000313" key="3">
    <source>
        <dbReference type="Proteomes" id="UP000054560"/>
    </source>
</evidence>
<accession>A0A0L0G5C7</accession>
<name>A0A0L0G5C7_9EUKA</name>
<evidence type="ECO:0000313" key="2">
    <source>
        <dbReference type="EMBL" id="KNC84021.1"/>
    </source>
</evidence>
<evidence type="ECO:0008006" key="4">
    <source>
        <dbReference type="Google" id="ProtNLM"/>
    </source>
</evidence>
<keyword evidence="1" id="KW-0732">Signal</keyword>
<dbReference type="GeneID" id="25904259"/>
<sequence length="203" mass="22116">MKLSTVLFPVALLCTSLSVAAAASANTAEEEETSDGGFFSGIKNTFNSVKDAFTSGVDKIKHIGDKTFVLNNTKDTEAWVAIAYKHTGSEQTEDLTSVAWMEVKPNTAKDIYTSKDTDTFYIYISDKKGVEGLQLFNSAGTPAGFCVSNDDHTIQVKDSEYEVWNTSGLTMPFQSKQDSCFEAGGAVKSFQPVTYTDELTIVY</sequence>
<dbReference type="AlphaFoldDB" id="A0A0L0G5C7"/>
<keyword evidence="3" id="KW-1185">Reference proteome</keyword>